<protein>
    <submittedName>
        <fullName evidence="3">Methyltransferase domain-containing protein</fullName>
    </submittedName>
</protein>
<dbReference type="Proteomes" id="UP000462014">
    <property type="component" value="Unassembled WGS sequence"/>
</dbReference>
<evidence type="ECO:0000313" key="3">
    <source>
        <dbReference type="EMBL" id="MVN22547.1"/>
    </source>
</evidence>
<dbReference type="Pfam" id="PF13847">
    <property type="entry name" value="Methyltransf_31"/>
    <property type="match status" value="1"/>
</dbReference>
<name>A0A7K1SZ61_9SPHI</name>
<sequence length="244" mass="27334">MFKKTLIKTAFALPFLFTVISACSQPKTLQQNPVYQSRLATADGTGKIYFGREIATVMGAAGADWLERNNRQQEENTALAISKMPLTANSVVADIGAGTGYYTFRIAKKVPQGKVYAVEVQQEFINYLNQKKKELGQQNVQVIKGSQTSPNLPDASIDLAIMVDVYHELLYPHEVLQALYKALKPRGKLLLLEFRAEDPAIEIKELHKMSVSQANKELAANGFKPDQRSEFLPIQHFLLYRKAD</sequence>
<gene>
    <name evidence="3" type="ORF">GO621_13500</name>
</gene>
<keyword evidence="4" id="KW-1185">Reference proteome</keyword>
<reference evidence="3 4" key="1">
    <citation type="submission" date="2019-12" db="EMBL/GenBank/DDBJ databases">
        <title>Mucilaginibacter sp. HMF7410 genome sequencing and assembly.</title>
        <authorList>
            <person name="Kang H."/>
            <person name="Cha I."/>
            <person name="Kim H."/>
            <person name="Joh K."/>
        </authorList>
    </citation>
    <scope>NUCLEOTIDE SEQUENCE [LARGE SCALE GENOMIC DNA]</scope>
    <source>
        <strain evidence="3 4">HMF7410</strain>
    </source>
</reference>
<dbReference type="InterPro" id="IPR025714">
    <property type="entry name" value="Methyltranfer_dom"/>
</dbReference>
<keyword evidence="3" id="KW-0489">Methyltransferase</keyword>
<comment type="caution">
    <text evidence="3">The sequence shown here is derived from an EMBL/GenBank/DDBJ whole genome shotgun (WGS) entry which is preliminary data.</text>
</comment>
<organism evidence="3 4">
    <name type="scientific">Mucilaginibacter arboris</name>
    <dbReference type="NCBI Taxonomy" id="2682090"/>
    <lineage>
        <taxon>Bacteria</taxon>
        <taxon>Pseudomonadati</taxon>
        <taxon>Bacteroidota</taxon>
        <taxon>Sphingobacteriia</taxon>
        <taxon>Sphingobacteriales</taxon>
        <taxon>Sphingobacteriaceae</taxon>
        <taxon>Mucilaginibacter</taxon>
    </lineage>
</organism>
<dbReference type="AlphaFoldDB" id="A0A7K1SZ61"/>
<evidence type="ECO:0000256" key="1">
    <source>
        <dbReference type="SAM" id="SignalP"/>
    </source>
</evidence>
<feature type="signal peptide" evidence="1">
    <location>
        <begin position="1"/>
        <end position="24"/>
    </location>
</feature>
<evidence type="ECO:0000313" key="4">
    <source>
        <dbReference type="Proteomes" id="UP000462014"/>
    </source>
</evidence>
<dbReference type="GO" id="GO:0008168">
    <property type="term" value="F:methyltransferase activity"/>
    <property type="evidence" value="ECO:0007669"/>
    <property type="project" value="UniProtKB-KW"/>
</dbReference>
<dbReference type="PANTHER" id="PTHR43861">
    <property type="entry name" value="TRANS-ACONITATE 2-METHYLTRANSFERASE-RELATED"/>
    <property type="match status" value="1"/>
</dbReference>
<keyword evidence="3" id="KW-0808">Transferase</keyword>
<dbReference type="RefSeq" id="WP_157567913.1">
    <property type="nucleotide sequence ID" value="NZ_WPIK01000012.1"/>
</dbReference>
<accession>A0A7K1SZ61</accession>
<dbReference type="SUPFAM" id="SSF53335">
    <property type="entry name" value="S-adenosyl-L-methionine-dependent methyltransferases"/>
    <property type="match status" value="1"/>
</dbReference>
<dbReference type="CDD" id="cd02440">
    <property type="entry name" value="AdoMet_MTases"/>
    <property type="match status" value="1"/>
</dbReference>
<dbReference type="InterPro" id="IPR029063">
    <property type="entry name" value="SAM-dependent_MTases_sf"/>
</dbReference>
<dbReference type="EMBL" id="WPIK01000012">
    <property type="protein sequence ID" value="MVN22547.1"/>
    <property type="molecule type" value="Genomic_DNA"/>
</dbReference>
<dbReference type="Gene3D" id="3.40.50.150">
    <property type="entry name" value="Vaccinia Virus protein VP39"/>
    <property type="match status" value="1"/>
</dbReference>
<keyword evidence="1" id="KW-0732">Signal</keyword>
<proteinExistence type="predicted"/>
<dbReference type="PROSITE" id="PS51257">
    <property type="entry name" value="PROKAR_LIPOPROTEIN"/>
    <property type="match status" value="1"/>
</dbReference>
<dbReference type="GO" id="GO:0032259">
    <property type="term" value="P:methylation"/>
    <property type="evidence" value="ECO:0007669"/>
    <property type="project" value="UniProtKB-KW"/>
</dbReference>
<feature type="domain" description="Methyltransferase" evidence="2">
    <location>
        <begin position="88"/>
        <end position="210"/>
    </location>
</feature>
<feature type="chain" id="PRO_5029739555" evidence="1">
    <location>
        <begin position="25"/>
        <end position="244"/>
    </location>
</feature>
<evidence type="ECO:0000259" key="2">
    <source>
        <dbReference type="Pfam" id="PF13847"/>
    </source>
</evidence>